<evidence type="ECO:0000259" key="4">
    <source>
        <dbReference type="Pfam" id="PF00384"/>
    </source>
</evidence>
<dbReference type="SUPFAM" id="SSF53706">
    <property type="entry name" value="Formate dehydrogenase/DMSO reductase, domains 1-3"/>
    <property type="match status" value="1"/>
</dbReference>
<dbReference type="InterPro" id="IPR050123">
    <property type="entry name" value="Prok_molybdopt-oxidoreductase"/>
</dbReference>
<dbReference type="Proteomes" id="UP000568877">
    <property type="component" value="Unassembled WGS sequence"/>
</dbReference>
<gene>
    <name evidence="5" type="ORF">HKBW3S42_01625</name>
</gene>
<accession>A0A6V8PR93</accession>
<dbReference type="Gene3D" id="3.40.50.740">
    <property type="match status" value="1"/>
</dbReference>
<dbReference type="GO" id="GO:0022904">
    <property type="term" value="P:respiratory electron transport chain"/>
    <property type="evidence" value="ECO:0007669"/>
    <property type="project" value="TreeGrafter"/>
</dbReference>
<name>A0A6V8PR93_9ACTN</name>
<evidence type="ECO:0000256" key="1">
    <source>
        <dbReference type="ARBA" id="ARBA00022723"/>
    </source>
</evidence>
<dbReference type="GO" id="GO:0003954">
    <property type="term" value="F:NADH dehydrogenase activity"/>
    <property type="evidence" value="ECO:0007669"/>
    <property type="project" value="TreeGrafter"/>
</dbReference>
<sequence>MEFVVVQDIFLTETAKYADVILPAATFAEKDGSFINTERRVQLIHRAIKPRGQSKPDWEIIQALAQRFNLNWNYSSPEEIWDEVRELT</sequence>
<dbReference type="GO" id="GO:0051536">
    <property type="term" value="F:iron-sulfur cluster binding"/>
    <property type="evidence" value="ECO:0007669"/>
    <property type="project" value="UniProtKB-KW"/>
</dbReference>
<dbReference type="AlphaFoldDB" id="A0A6V8PR93"/>
<dbReference type="PANTHER" id="PTHR43105">
    <property type="entry name" value="RESPIRATORY NITRATE REDUCTASE"/>
    <property type="match status" value="1"/>
</dbReference>
<feature type="non-terminal residue" evidence="5">
    <location>
        <position position="88"/>
    </location>
</feature>
<dbReference type="Pfam" id="PF00384">
    <property type="entry name" value="Molybdopterin"/>
    <property type="match status" value="1"/>
</dbReference>
<evidence type="ECO:0000313" key="6">
    <source>
        <dbReference type="Proteomes" id="UP000568877"/>
    </source>
</evidence>
<dbReference type="InterPro" id="IPR006656">
    <property type="entry name" value="Mopterin_OxRdtase"/>
</dbReference>
<evidence type="ECO:0000256" key="2">
    <source>
        <dbReference type="ARBA" id="ARBA00023004"/>
    </source>
</evidence>
<dbReference type="GO" id="GO:0016020">
    <property type="term" value="C:membrane"/>
    <property type="evidence" value="ECO:0007669"/>
    <property type="project" value="TreeGrafter"/>
</dbReference>
<evidence type="ECO:0000256" key="3">
    <source>
        <dbReference type="ARBA" id="ARBA00023014"/>
    </source>
</evidence>
<protein>
    <submittedName>
        <fullName evidence="5">Formate dehydrogenase major subunit</fullName>
    </submittedName>
</protein>
<proteinExistence type="predicted"/>
<reference evidence="5 6" key="1">
    <citation type="journal article" date="2020" name="Front. Microbiol.">
        <title>Single-cell genomics of novel Actinobacteria with the Wood-Ljungdahl pathway discovered in a serpentinizing system.</title>
        <authorList>
            <person name="Merino N."/>
            <person name="Kawai M."/>
            <person name="Boyd E.S."/>
            <person name="Colman D.R."/>
            <person name="McGlynn S.E."/>
            <person name="Nealson K.H."/>
            <person name="Kurokawa K."/>
            <person name="Hongoh Y."/>
        </authorList>
    </citation>
    <scope>NUCLEOTIDE SEQUENCE [LARGE SCALE GENOMIC DNA]</scope>
    <source>
        <strain evidence="5 6">S42</strain>
    </source>
</reference>
<dbReference type="PROSITE" id="PS00490">
    <property type="entry name" value="MOLYBDOPTERIN_PROK_2"/>
    <property type="match status" value="1"/>
</dbReference>
<keyword evidence="1" id="KW-0479">Metal-binding</keyword>
<evidence type="ECO:0000313" key="5">
    <source>
        <dbReference type="EMBL" id="GFP33291.1"/>
    </source>
</evidence>
<keyword evidence="2" id="KW-0408">Iron</keyword>
<dbReference type="EMBL" id="BLSA01000380">
    <property type="protein sequence ID" value="GFP33291.1"/>
    <property type="molecule type" value="Genomic_DNA"/>
</dbReference>
<dbReference type="PANTHER" id="PTHR43105:SF10">
    <property type="entry name" value="NADH-QUINONE OXIDOREDUCTASE SUBUNIT G"/>
    <property type="match status" value="1"/>
</dbReference>
<comment type="caution">
    <text evidence="5">The sequence shown here is derived from an EMBL/GenBank/DDBJ whole genome shotgun (WGS) entry which is preliminary data.</text>
</comment>
<organism evidence="5 6">
    <name type="scientific">Candidatus Hakubella thermalkaliphila</name>
    <dbReference type="NCBI Taxonomy" id="2754717"/>
    <lineage>
        <taxon>Bacteria</taxon>
        <taxon>Bacillati</taxon>
        <taxon>Actinomycetota</taxon>
        <taxon>Actinomycetota incertae sedis</taxon>
        <taxon>Candidatus Hakubellales</taxon>
        <taxon>Candidatus Hakubellaceae</taxon>
        <taxon>Candidatus Hakubella</taxon>
    </lineage>
</organism>
<dbReference type="GO" id="GO:0046872">
    <property type="term" value="F:metal ion binding"/>
    <property type="evidence" value="ECO:0007669"/>
    <property type="project" value="UniProtKB-KW"/>
</dbReference>
<dbReference type="InterPro" id="IPR006655">
    <property type="entry name" value="Mopterin_OxRdtase_prok_CS"/>
</dbReference>
<keyword evidence="3" id="KW-0411">Iron-sulfur</keyword>
<feature type="domain" description="Molybdopterin oxidoreductase" evidence="4">
    <location>
        <begin position="2"/>
        <end position="67"/>
    </location>
</feature>